<evidence type="ECO:0000313" key="3">
    <source>
        <dbReference type="Proteomes" id="UP001437256"/>
    </source>
</evidence>
<organism evidence="2 3">
    <name type="scientific">Marasmius tenuissimus</name>
    <dbReference type="NCBI Taxonomy" id="585030"/>
    <lineage>
        <taxon>Eukaryota</taxon>
        <taxon>Fungi</taxon>
        <taxon>Dikarya</taxon>
        <taxon>Basidiomycota</taxon>
        <taxon>Agaricomycotina</taxon>
        <taxon>Agaricomycetes</taxon>
        <taxon>Agaricomycetidae</taxon>
        <taxon>Agaricales</taxon>
        <taxon>Marasmiineae</taxon>
        <taxon>Marasmiaceae</taxon>
        <taxon>Marasmius</taxon>
    </lineage>
</organism>
<protein>
    <recommendedName>
        <fullName evidence="1">NADH:flavin oxidoreductase/NADH oxidase N-terminal domain-containing protein</fullName>
    </recommendedName>
</protein>
<dbReference type="PANTHER" id="PTHR22893:SF91">
    <property type="entry name" value="NADPH DEHYDROGENASE 2-RELATED"/>
    <property type="match status" value="1"/>
</dbReference>
<dbReference type="InterPro" id="IPR045247">
    <property type="entry name" value="Oye-like"/>
</dbReference>
<dbReference type="PANTHER" id="PTHR22893">
    <property type="entry name" value="NADH OXIDOREDUCTASE-RELATED"/>
    <property type="match status" value="1"/>
</dbReference>
<reference evidence="2 3" key="1">
    <citation type="submission" date="2024-05" db="EMBL/GenBank/DDBJ databases">
        <title>A draft genome resource for the thread blight pathogen Marasmius tenuissimus strain MS-2.</title>
        <authorList>
            <person name="Yulfo-Soto G.E."/>
            <person name="Baruah I.K."/>
            <person name="Amoako-Attah I."/>
            <person name="Bukari Y."/>
            <person name="Meinhardt L.W."/>
            <person name="Bailey B.A."/>
            <person name="Cohen S.P."/>
        </authorList>
    </citation>
    <scope>NUCLEOTIDE SEQUENCE [LARGE SCALE GENOMIC DNA]</scope>
    <source>
        <strain evidence="2 3">MS-2</strain>
    </source>
</reference>
<proteinExistence type="predicted"/>
<dbReference type="SUPFAM" id="SSF51395">
    <property type="entry name" value="FMN-linked oxidoreductases"/>
    <property type="match status" value="1"/>
</dbReference>
<evidence type="ECO:0000313" key="2">
    <source>
        <dbReference type="EMBL" id="KAL0071240.1"/>
    </source>
</evidence>
<sequence length="391" mass="43629">MSRVSQLFRPIQLGDTLLKHRVALAPLTRFRADKEHVPLLPIVKEYYTQRASEPGTLLITEATYIHPRAGGTANVPGIWSDAQIQAWKEIVDAAHAKGSYIYMQLWALGRAADPHQLTSEDPSYPYVSASDVPLSDRKKEDPAPRPLTVEEIKDYAQYYAQAASNAVHKAGFDGVEIHGAHGYLVEQFLKASSNRRTDSYGGSIENRSRFALEVVDAVVKAVGPRKASIRLSPWATIQDSSEQDPRPLYSYLVNEIKKAHPTLSYIHLVEPRVNGVFDVKGDLGDQNNDFIREIWTNGPGGNESEHGRRLISAGNFTLETATEHADTTGDLVSFGRRFIANPDLPYRLRQNIPLTPYNRKTFYVHAGTQNPEGYTDYPFAQDISLDVASRL</sequence>
<dbReference type="Pfam" id="PF00724">
    <property type="entry name" value="Oxidored_FMN"/>
    <property type="match status" value="1"/>
</dbReference>
<keyword evidence="3" id="KW-1185">Reference proteome</keyword>
<comment type="caution">
    <text evidence="2">The sequence shown here is derived from an EMBL/GenBank/DDBJ whole genome shotgun (WGS) entry which is preliminary data.</text>
</comment>
<accession>A0ABR3ACJ7</accession>
<name>A0ABR3ACJ7_9AGAR</name>
<dbReference type="InterPro" id="IPR013785">
    <property type="entry name" value="Aldolase_TIM"/>
</dbReference>
<dbReference type="Gene3D" id="3.20.20.70">
    <property type="entry name" value="Aldolase class I"/>
    <property type="match status" value="1"/>
</dbReference>
<dbReference type="Proteomes" id="UP001437256">
    <property type="component" value="Unassembled WGS sequence"/>
</dbReference>
<dbReference type="CDD" id="cd02933">
    <property type="entry name" value="OYE_like_FMN"/>
    <property type="match status" value="1"/>
</dbReference>
<gene>
    <name evidence="2" type="ORF">AAF712_001806</name>
</gene>
<dbReference type="InterPro" id="IPR001155">
    <property type="entry name" value="OxRdtase_FMN_N"/>
</dbReference>
<feature type="domain" description="NADH:flavin oxidoreductase/NADH oxidase N-terminal" evidence="1">
    <location>
        <begin position="6"/>
        <end position="354"/>
    </location>
</feature>
<dbReference type="EMBL" id="JBBXMP010000004">
    <property type="protein sequence ID" value="KAL0071240.1"/>
    <property type="molecule type" value="Genomic_DNA"/>
</dbReference>
<evidence type="ECO:0000259" key="1">
    <source>
        <dbReference type="Pfam" id="PF00724"/>
    </source>
</evidence>